<dbReference type="GO" id="GO:0006302">
    <property type="term" value="P:double-strand break repair"/>
    <property type="evidence" value="ECO:0007669"/>
    <property type="project" value="TreeGrafter"/>
</dbReference>
<keyword evidence="2" id="KW-0067">ATP-binding</keyword>
<evidence type="ECO:0000256" key="2">
    <source>
        <dbReference type="ARBA" id="ARBA00022840"/>
    </source>
</evidence>
<protein>
    <submittedName>
        <fullName evidence="6">DEAD/DEAH box helicase</fullName>
    </submittedName>
</protein>
<dbReference type="SUPFAM" id="SSF52540">
    <property type="entry name" value="P-loop containing nucleoside triphosphate hydrolases"/>
    <property type="match status" value="1"/>
</dbReference>
<keyword evidence="6" id="KW-0347">Helicase</keyword>
<dbReference type="GO" id="GO:0006310">
    <property type="term" value="P:DNA recombination"/>
    <property type="evidence" value="ECO:0007669"/>
    <property type="project" value="TreeGrafter"/>
</dbReference>
<dbReference type="InterPro" id="IPR001650">
    <property type="entry name" value="Helicase_C-like"/>
</dbReference>
<feature type="domain" description="Helicase ATP-binding" evidence="4">
    <location>
        <begin position="100"/>
        <end position="252"/>
    </location>
</feature>
<proteinExistence type="predicted"/>
<dbReference type="PROSITE" id="PS51194">
    <property type="entry name" value="HELICASE_CTER"/>
    <property type="match status" value="1"/>
</dbReference>
<reference evidence="6 7" key="1">
    <citation type="submission" date="2020-04" db="EMBL/GenBank/DDBJ databases">
        <title>MicrobeNet Type strains.</title>
        <authorList>
            <person name="Nicholson A.C."/>
        </authorList>
    </citation>
    <scope>NUCLEOTIDE SEQUENCE [LARGE SCALE GENOMIC DNA]</scope>
    <source>
        <strain evidence="6 7">CCUG 61472</strain>
    </source>
</reference>
<dbReference type="GO" id="GO:0016787">
    <property type="term" value="F:hydrolase activity"/>
    <property type="evidence" value="ECO:0007669"/>
    <property type="project" value="InterPro"/>
</dbReference>
<name>A0A7X6N4E4_9LACO</name>
<organism evidence="6 7">
    <name type="scientific">Periweissella fabalis</name>
    <dbReference type="NCBI Taxonomy" id="1070421"/>
    <lineage>
        <taxon>Bacteria</taxon>
        <taxon>Bacillati</taxon>
        <taxon>Bacillota</taxon>
        <taxon>Bacilli</taxon>
        <taxon>Lactobacillales</taxon>
        <taxon>Lactobacillaceae</taxon>
        <taxon>Periweissella</taxon>
    </lineage>
</organism>
<dbReference type="GO" id="GO:0006270">
    <property type="term" value="P:DNA replication initiation"/>
    <property type="evidence" value="ECO:0007669"/>
    <property type="project" value="TreeGrafter"/>
</dbReference>
<dbReference type="PANTHER" id="PTHR30580">
    <property type="entry name" value="PRIMOSOMAL PROTEIN N"/>
    <property type="match status" value="1"/>
</dbReference>
<dbReference type="Proteomes" id="UP000549765">
    <property type="component" value="Unassembled WGS sequence"/>
</dbReference>
<evidence type="ECO:0000256" key="1">
    <source>
        <dbReference type="ARBA" id="ARBA00022741"/>
    </source>
</evidence>
<evidence type="ECO:0000256" key="3">
    <source>
        <dbReference type="ARBA" id="ARBA00023125"/>
    </source>
</evidence>
<gene>
    <name evidence="6" type="ORF">HF964_06275</name>
</gene>
<dbReference type="PANTHER" id="PTHR30580:SF1">
    <property type="entry name" value="COMF OPERON PROTEIN 1"/>
    <property type="match status" value="1"/>
</dbReference>
<sequence>MQISSFYGRLIIKHNIDVTAYPALEMMPAIKDNVCQRCFNTLDQQWQLPNGIRYCGLCLKFGRITTADTLVTIPEPNMFPSFSNWQWGGVLTRSQQRVVNEIKKHTHNHLVWAVTGAGKTEILFPIIAQALISNQRICIAAPRIDVILELVPRITVVFPTIPIAVLYGQNKEPYRYTQLVICTTHQLLHFRAAFDLLIIDEVDSFPFAGNQLLKNAPQTALKLTGRLIVMTATPTRKHLMTFKQRSYLPARFHGYPLPKIETKVVNKWRILIKNRQLPICLKSYFEQNNQGYQCLVFVPTIHDVTTVTAAIHQQFPDVKLEGVFAQDPERMNKVQLMRNREIQYLVTTTILERGVTLPDIDVIILGADHHNFNSRTLIQIAGRVGRKTSRPTGMVLAIMSTPSWQVLVAQMTIKWLNYQATKGDKDDL</sequence>
<evidence type="ECO:0000259" key="4">
    <source>
        <dbReference type="PROSITE" id="PS51192"/>
    </source>
</evidence>
<dbReference type="AlphaFoldDB" id="A0A7X6N4E4"/>
<dbReference type="GO" id="GO:0005524">
    <property type="term" value="F:ATP binding"/>
    <property type="evidence" value="ECO:0007669"/>
    <property type="project" value="UniProtKB-KW"/>
</dbReference>
<evidence type="ECO:0000313" key="7">
    <source>
        <dbReference type="Proteomes" id="UP000549765"/>
    </source>
</evidence>
<dbReference type="Pfam" id="PF00271">
    <property type="entry name" value="Helicase_C"/>
    <property type="match status" value="1"/>
</dbReference>
<dbReference type="PROSITE" id="PS51192">
    <property type="entry name" value="HELICASE_ATP_BIND_1"/>
    <property type="match status" value="1"/>
</dbReference>
<dbReference type="Pfam" id="PF04851">
    <property type="entry name" value="ResIII"/>
    <property type="match status" value="1"/>
</dbReference>
<dbReference type="InterPro" id="IPR027417">
    <property type="entry name" value="P-loop_NTPase"/>
</dbReference>
<keyword evidence="1" id="KW-0547">Nucleotide-binding</keyword>
<keyword evidence="7" id="KW-1185">Reference proteome</keyword>
<dbReference type="SMART" id="SM00490">
    <property type="entry name" value="HELICc"/>
    <property type="match status" value="1"/>
</dbReference>
<evidence type="ECO:0000313" key="6">
    <source>
        <dbReference type="EMBL" id="NKZ24404.1"/>
    </source>
</evidence>
<keyword evidence="3" id="KW-0238">DNA-binding</keyword>
<feature type="domain" description="Helicase C-terminal" evidence="5">
    <location>
        <begin position="276"/>
        <end position="428"/>
    </location>
</feature>
<accession>A0A7X6N4E4</accession>
<keyword evidence="6" id="KW-0378">Hydrolase</keyword>
<dbReference type="GO" id="GO:0003677">
    <property type="term" value="F:DNA binding"/>
    <property type="evidence" value="ECO:0007669"/>
    <property type="project" value="UniProtKB-KW"/>
</dbReference>
<dbReference type="InterPro" id="IPR006935">
    <property type="entry name" value="Helicase/UvrB_N"/>
</dbReference>
<dbReference type="GO" id="GO:0043138">
    <property type="term" value="F:3'-5' DNA helicase activity"/>
    <property type="evidence" value="ECO:0007669"/>
    <property type="project" value="TreeGrafter"/>
</dbReference>
<dbReference type="RefSeq" id="WP_168722201.1">
    <property type="nucleotide sequence ID" value="NZ_JAAXPN010000006.1"/>
</dbReference>
<evidence type="ECO:0000259" key="5">
    <source>
        <dbReference type="PROSITE" id="PS51194"/>
    </source>
</evidence>
<dbReference type="InterPro" id="IPR014001">
    <property type="entry name" value="Helicase_ATP-bd"/>
</dbReference>
<comment type="caution">
    <text evidence="6">The sequence shown here is derived from an EMBL/GenBank/DDBJ whole genome shotgun (WGS) entry which is preliminary data.</text>
</comment>
<dbReference type="EMBL" id="JAAXPN010000006">
    <property type="protein sequence ID" value="NKZ24404.1"/>
    <property type="molecule type" value="Genomic_DNA"/>
</dbReference>
<dbReference type="Gene3D" id="3.40.50.300">
    <property type="entry name" value="P-loop containing nucleotide triphosphate hydrolases"/>
    <property type="match status" value="2"/>
</dbReference>
<dbReference type="SMART" id="SM00487">
    <property type="entry name" value="DEXDc"/>
    <property type="match status" value="1"/>
</dbReference>